<keyword evidence="6 7" id="KW-0472">Membrane</keyword>
<keyword evidence="9" id="KW-1185">Reference proteome</keyword>
<comment type="subcellular location">
    <subcellularLocation>
        <location evidence="1">Cell membrane</location>
        <topology evidence="1">Multi-pass membrane protein</topology>
    </subcellularLocation>
</comment>
<dbReference type="PANTHER" id="PTHR33452">
    <property type="entry name" value="OXIDOREDUCTASE CATD-RELATED"/>
    <property type="match status" value="1"/>
</dbReference>
<comment type="similarity">
    <text evidence="2">Belongs to the DoxX family.</text>
</comment>
<evidence type="ECO:0000256" key="7">
    <source>
        <dbReference type="SAM" id="Phobius"/>
    </source>
</evidence>
<evidence type="ECO:0000313" key="8">
    <source>
        <dbReference type="EMBL" id="MEM5499474.1"/>
    </source>
</evidence>
<dbReference type="Pfam" id="PF07681">
    <property type="entry name" value="DoxX"/>
    <property type="match status" value="1"/>
</dbReference>
<keyword evidence="4 7" id="KW-0812">Transmembrane</keyword>
<proteinExistence type="inferred from homology"/>
<dbReference type="EMBL" id="JBBMQS010000014">
    <property type="protein sequence ID" value="MEM5499474.1"/>
    <property type="molecule type" value="Genomic_DNA"/>
</dbReference>
<organism evidence="8 9">
    <name type="scientific">Paraglaciecola mesophila</name>
    <dbReference type="NCBI Taxonomy" id="197222"/>
    <lineage>
        <taxon>Bacteria</taxon>
        <taxon>Pseudomonadati</taxon>
        <taxon>Pseudomonadota</taxon>
        <taxon>Gammaproteobacteria</taxon>
        <taxon>Alteromonadales</taxon>
        <taxon>Alteromonadaceae</taxon>
        <taxon>Paraglaciecola</taxon>
    </lineage>
</organism>
<keyword evidence="5 7" id="KW-1133">Transmembrane helix</keyword>
<comment type="caution">
    <text evidence="8">The sequence shown here is derived from an EMBL/GenBank/DDBJ whole genome shotgun (WGS) entry which is preliminary data.</text>
</comment>
<dbReference type="Proteomes" id="UP001461163">
    <property type="component" value="Unassembled WGS sequence"/>
</dbReference>
<feature type="transmembrane region" description="Helical" evidence="7">
    <location>
        <begin position="112"/>
        <end position="130"/>
    </location>
</feature>
<dbReference type="InterPro" id="IPR051907">
    <property type="entry name" value="DoxX-like_oxidoreductase"/>
</dbReference>
<dbReference type="PANTHER" id="PTHR33452:SF1">
    <property type="entry name" value="INNER MEMBRANE PROTEIN YPHA-RELATED"/>
    <property type="match status" value="1"/>
</dbReference>
<dbReference type="RefSeq" id="WP_342882592.1">
    <property type="nucleotide sequence ID" value="NZ_JBBMQS010000014.1"/>
</dbReference>
<dbReference type="InterPro" id="IPR032808">
    <property type="entry name" value="DoxX"/>
</dbReference>
<evidence type="ECO:0000256" key="4">
    <source>
        <dbReference type="ARBA" id="ARBA00022692"/>
    </source>
</evidence>
<feature type="transmembrane region" description="Helical" evidence="7">
    <location>
        <begin position="45"/>
        <end position="65"/>
    </location>
</feature>
<gene>
    <name evidence="8" type="ORF">WNY77_18835</name>
</gene>
<reference evidence="8 9" key="1">
    <citation type="submission" date="2024-03" db="EMBL/GenBank/DDBJ databases">
        <title>Community enrichment and isolation of bacterial strains for fucoidan degradation.</title>
        <authorList>
            <person name="Sichert A."/>
        </authorList>
    </citation>
    <scope>NUCLEOTIDE SEQUENCE [LARGE SCALE GENOMIC DNA]</scope>
    <source>
        <strain evidence="8 9">AS12</strain>
    </source>
</reference>
<name>A0ABU9T011_9ALTE</name>
<protein>
    <submittedName>
        <fullName evidence="8">DoxX family protein</fullName>
    </submittedName>
</protein>
<evidence type="ECO:0000256" key="3">
    <source>
        <dbReference type="ARBA" id="ARBA00022475"/>
    </source>
</evidence>
<sequence>MNMFETACLLAGRLLLGLYFIAPGLQKIVSFDAMSQYMEHHNVPFVTPLLLLTIVIQLTAGLAIIIGFKGRFAAFLLAGLTLVISLFMHNFWNLPEGGNVAHETQNFVKNMAIMAGLLILAARGTGQMSLDNRWK</sequence>
<feature type="transmembrane region" description="Helical" evidence="7">
    <location>
        <begin position="72"/>
        <end position="92"/>
    </location>
</feature>
<evidence type="ECO:0000313" key="9">
    <source>
        <dbReference type="Proteomes" id="UP001461163"/>
    </source>
</evidence>
<evidence type="ECO:0000256" key="1">
    <source>
        <dbReference type="ARBA" id="ARBA00004651"/>
    </source>
</evidence>
<evidence type="ECO:0000256" key="5">
    <source>
        <dbReference type="ARBA" id="ARBA00022989"/>
    </source>
</evidence>
<keyword evidence="3" id="KW-1003">Cell membrane</keyword>
<accession>A0ABU9T011</accession>
<evidence type="ECO:0000256" key="2">
    <source>
        <dbReference type="ARBA" id="ARBA00006679"/>
    </source>
</evidence>
<evidence type="ECO:0000256" key="6">
    <source>
        <dbReference type="ARBA" id="ARBA00023136"/>
    </source>
</evidence>